<dbReference type="InterPro" id="IPR027417">
    <property type="entry name" value="P-loop_NTPase"/>
</dbReference>
<reference evidence="1 2" key="1">
    <citation type="submission" date="2018-06" db="EMBL/GenBank/DDBJ databases">
        <title>Genomic Encyclopedia of Archaeal and Bacterial Type Strains, Phase II (KMG-II): from individual species to whole genera.</title>
        <authorList>
            <person name="Goeker M."/>
        </authorList>
    </citation>
    <scope>NUCLEOTIDE SEQUENCE [LARGE SCALE GENOMIC DNA]</scope>
    <source>
        <strain evidence="1 2">DSM 22011</strain>
    </source>
</reference>
<dbReference type="EMBL" id="QLMG01000039">
    <property type="protein sequence ID" value="RAK13210.1"/>
    <property type="molecule type" value="Genomic_DNA"/>
</dbReference>
<keyword evidence="2" id="KW-1185">Reference proteome</keyword>
<accession>A0A327XWU8</accession>
<sequence length="217" mass="24300">MALVSFRHGLVFVKTAKTAGTSIETDLSQRLEEAAIVTPILPPEPGHVARNYLGPDGTPAFQNHMPATQIRALIGADRFDSMTRICVEREPVEKCISQFHMLRNSPLHNPDGSYRKSWDAYVEDGKFPNSVAAYTEICDGVRVSLMTHILRYDRLAQDLPPLLDKLGIPDFVLRSRAKADYSRNVLVTPADVSPAQRARIYDAFRDSLRVCGFDWQA</sequence>
<dbReference type="AlphaFoldDB" id="A0A327XWU8"/>
<organism evidence="1 2">
    <name type="scientific">Salipiger aestuarii</name>
    <dbReference type="NCBI Taxonomy" id="568098"/>
    <lineage>
        <taxon>Bacteria</taxon>
        <taxon>Pseudomonadati</taxon>
        <taxon>Pseudomonadota</taxon>
        <taxon>Alphaproteobacteria</taxon>
        <taxon>Rhodobacterales</taxon>
        <taxon>Roseobacteraceae</taxon>
        <taxon>Salipiger</taxon>
    </lineage>
</organism>
<name>A0A327XWU8_9RHOB</name>
<dbReference type="SUPFAM" id="SSF52540">
    <property type="entry name" value="P-loop containing nucleoside triphosphate hydrolases"/>
    <property type="match status" value="1"/>
</dbReference>
<dbReference type="Proteomes" id="UP000249165">
    <property type="component" value="Unassembled WGS sequence"/>
</dbReference>
<evidence type="ECO:0008006" key="3">
    <source>
        <dbReference type="Google" id="ProtNLM"/>
    </source>
</evidence>
<dbReference type="OrthoDB" id="288532at2"/>
<dbReference type="RefSeq" id="WP_009504908.1">
    <property type="nucleotide sequence ID" value="NZ_LIGK01000102.1"/>
</dbReference>
<protein>
    <recommendedName>
        <fullName evidence="3">Sulfotransferase family protein</fullName>
    </recommendedName>
</protein>
<evidence type="ECO:0000313" key="1">
    <source>
        <dbReference type="EMBL" id="RAK13210.1"/>
    </source>
</evidence>
<comment type="caution">
    <text evidence="1">The sequence shown here is derived from an EMBL/GenBank/DDBJ whole genome shotgun (WGS) entry which is preliminary data.</text>
</comment>
<evidence type="ECO:0000313" key="2">
    <source>
        <dbReference type="Proteomes" id="UP000249165"/>
    </source>
</evidence>
<dbReference type="Gene3D" id="3.40.50.300">
    <property type="entry name" value="P-loop containing nucleotide triphosphate hydrolases"/>
    <property type="match status" value="1"/>
</dbReference>
<gene>
    <name evidence="1" type="ORF">ATI53_103939</name>
</gene>
<proteinExistence type="predicted"/>